<dbReference type="GO" id="GO:0033388">
    <property type="term" value="P:putrescine biosynthetic process from arginine"/>
    <property type="evidence" value="ECO:0007669"/>
    <property type="project" value="TreeGrafter"/>
</dbReference>
<evidence type="ECO:0000256" key="1">
    <source>
        <dbReference type="ARBA" id="ARBA00022801"/>
    </source>
</evidence>
<dbReference type="SUPFAM" id="SSF56317">
    <property type="entry name" value="Carbon-nitrogen hydrolase"/>
    <property type="match status" value="1"/>
</dbReference>
<dbReference type="HOGENOM" id="CLU_030130_3_7_7"/>
<protein>
    <submittedName>
        <fullName evidence="3">Hydrolase, carbon-nitrogen family</fullName>
    </submittedName>
</protein>
<dbReference type="PANTHER" id="PTHR43674">
    <property type="entry name" value="NITRILASE C965.09-RELATED"/>
    <property type="match status" value="1"/>
</dbReference>
<feature type="domain" description="CN hydrolase" evidence="2">
    <location>
        <begin position="1"/>
        <end position="222"/>
    </location>
</feature>
<organism evidence="3 4">
    <name type="scientific">Campylobacter iguaniorum</name>
    <dbReference type="NCBI Taxonomy" id="1244531"/>
    <lineage>
        <taxon>Bacteria</taxon>
        <taxon>Pseudomonadati</taxon>
        <taxon>Campylobacterota</taxon>
        <taxon>Epsilonproteobacteria</taxon>
        <taxon>Campylobacterales</taxon>
        <taxon>Campylobacteraceae</taxon>
        <taxon>Campylobacter</taxon>
    </lineage>
</organism>
<keyword evidence="4" id="KW-1185">Reference proteome</keyword>
<sequence length="222" mass="24564">MTISKLGYIELNSCGALVRASELCDKARGLSPGELRLGGELCVSGYEYLGEDFETSLIKNLQAALKPGALLGFTHFNGAFNEFILLSHEKIIYKQSKFKLFTPNNEQDKFSAGIVEDIKLFEVGGVKIGVLICFELRFLELWERLKGADIVLIPALWGAKRGEDFKVLSQALALQNRCYVVACSDRDLKFGCVYAPNGEANFECEFDPNLASKFKTSLGIVD</sequence>
<dbReference type="PANTHER" id="PTHR43674:SF2">
    <property type="entry name" value="BETA-UREIDOPROPIONASE"/>
    <property type="match status" value="1"/>
</dbReference>
<dbReference type="RefSeq" id="WP_038452516.1">
    <property type="nucleotide sequence ID" value="NZ_CP009043.1"/>
</dbReference>
<dbReference type="eggNOG" id="COG0388">
    <property type="taxonomic scope" value="Bacteria"/>
</dbReference>
<evidence type="ECO:0000313" key="3">
    <source>
        <dbReference type="EMBL" id="AII13955.1"/>
    </source>
</evidence>
<dbReference type="GO" id="GO:0050126">
    <property type="term" value="F:N-carbamoylputrescine amidase activity"/>
    <property type="evidence" value="ECO:0007669"/>
    <property type="project" value="TreeGrafter"/>
</dbReference>
<dbReference type="STRING" id="1244531.CIG2463D_0079"/>
<accession>A0A076F6L5</accession>
<dbReference type="PROSITE" id="PS50263">
    <property type="entry name" value="CN_HYDROLASE"/>
    <property type="match status" value="1"/>
</dbReference>
<evidence type="ECO:0000259" key="2">
    <source>
        <dbReference type="PROSITE" id="PS50263"/>
    </source>
</evidence>
<dbReference type="Pfam" id="PF00795">
    <property type="entry name" value="CN_hydrolase"/>
    <property type="match status" value="1"/>
</dbReference>
<reference evidence="4" key="1">
    <citation type="journal article" date="2014" name="Genome Announc.">
        <title>Complete Genome Sequence of Campylobacter iguaniorum Strain 1485ET, Isolated from a Bearded Dragon (Pogona vitticeps).</title>
        <authorList>
            <person name="Gilbert M.J."/>
            <person name="Miller W.G."/>
            <person name="Yee E."/>
            <person name="Kik M."/>
            <person name="Wagenaar J.A."/>
            <person name="Duim B."/>
        </authorList>
    </citation>
    <scope>NUCLEOTIDE SEQUENCE [LARGE SCALE GENOMIC DNA]</scope>
    <source>
        <strain evidence="4">1485E</strain>
    </source>
</reference>
<dbReference type="InterPro" id="IPR003010">
    <property type="entry name" value="C-N_Hydrolase"/>
</dbReference>
<dbReference type="Gene3D" id="3.60.110.10">
    <property type="entry name" value="Carbon-nitrogen hydrolase"/>
    <property type="match status" value="1"/>
</dbReference>
<dbReference type="OrthoDB" id="9811121at2"/>
<proteinExistence type="predicted"/>
<dbReference type="InterPro" id="IPR050345">
    <property type="entry name" value="Aliph_Amidase/BUP"/>
</dbReference>
<dbReference type="Proteomes" id="UP000028486">
    <property type="component" value="Chromosome"/>
</dbReference>
<dbReference type="AlphaFoldDB" id="A0A076F6L5"/>
<name>A0A076F6L5_9BACT</name>
<gene>
    <name evidence="3" type="ORF">CIG1485E_0076</name>
</gene>
<keyword evidence="1 3" id="KW-0378">Hydrolase</keyword>
<dbReference type="InterPro" id="IPR036526">
    <property type="entry name" value="C-N_Hydrolase_sf"/>
</dbReference>
<dbReference type="EMBL" id="CP009043">
    <property type="protein sequence ID" value="AII13955.1"/>
    <property type="molecule type" value="Genomic_DNA"/>
</dbReference>
<dbReference type="KEGG" id="caj:CIG1485E_0076"/>
<evidence type="ECO:0000313" key="4">
    <source>
        <dbReference type="Proteomes" id="UP000028486"/>
    </source>
</evidence>
<dbReference type="CDD" id="cd07197">
    <property type="entry name" value="nitrilase"/>
    <property type="match status" value="1"/>
</dbReference>